<evidence type="ECO:0000313" key="1">
    <source>
        <dbReference type="EMBL" id="KAG7154302.1"/>
    </source>
</evidence>
<dbReference type="AlphaFoldDB" id="A0A8J5J7T3"/>
<sequence>VLPYTYTVLLHGTPAPYTFTAHLHGTPTRYTCTLYLHGTPSRYTCTLHLHGTPVRYTGTLRLHDTPTRYIYTLLLHGTLAPYTYTQHSYVTPALYTYALHLHFTPTRNIYTVHLQGTPTRYTCSLHLHDETQIRLAKIRNWMKDQATNTRDKPAQIFSHAVSQCHDDVRSLIPSADICKRTLRNQRPISPIPRLLKDLGELPTEFSQTVGPNPEEFLLYDNGPNANNRLLVFGTSDGLRLLACADTLYMDGNFAMAPNIFKHIYVIRVPFFDTAVTSVFALLPNKTRATYEELLQAIVDNGSFRPIQQPVAMSSDALMPLRMRHIPPMFAPHIWNVHDATMNNNARTNNICEGWNNKFFILVGHYHPSAWRVIEWFQREEATVSIIIQQDGVGNPPRRRVRRRYVQLQERIRNLQCSVRLWPRSNTSSVTTNIRMWLHDRVTHKVKQHGDLVRQHVLSYVMVVCTPEVFTGVHGAVHQPSTVQFFTLTDPRQVERHTSVPPPHSTTSLSGVQMVSVGPGSLLYRSVGRGTLGDGGVLL</sequence>
<gene>
    <name evidence="1" type="ORF">Hamer_G026562</name>
</gene>
<organism evidence="1 2">
    <name type="scientific">Homarus americanus</name>
    <name type="common">American lobster</name>
    <dbReference type="NCBI Taxonomy" id="6706"/>
    <lineage>
        <taxon>Eukaryota</taxon>
        <taxon>Metazoa</taxon>
        <taxon>Ecdysozoa</taxon>
        <taxon>Arthropoda</taxon>
        <taxon>Crustacea</taxon>
        <taxon>Multicrustacea</taxon>
        <taxon>Malacostraca</taxon>
        <taxon>Eumalacostraca</taxon>
        <taxon>Eucarida</taxon>
        <taxon>Decapoda</taxon>
        <taxon>Pleocyemata</taxon>
        <taxon>Astacidea</taxon>
        <taxon>Nephropoidea</taxon>
        <taxon>Nephropidae</taxon>
        <taxon>Homarus</taxon>
    </lineage>
</organism>
<proteinExistence type="predicted"/>
<keyword evidence="2" id="KW-1185">Reference proteome</keyword>
<dbReference type="EMBL" id="JAHLQT010044589">
    <property type="protein sequence ID" value="KAG7154302.1"/>
    <property type="molecule type" value="Genomic_DNA"/>
</dbReference>
<evidence type="ECO:0000313" key="2">
    <source>
        <dbReference type="Proteomes" id="UP000747542"/>
    </source>
</evidence>
<reference evidence="1" key="1">
    <citation type="journal article" date="2021" name="Sci. Adv.">
        <title>The American lobster genome reveals insights on longevity, neural, and immune adaptations.</title>
        <authorList>
            <person name="Polinski J.M."/>
            <person name="Zimin A.V."/>
            <person name="Clark K.F."/>
            <person name="Kohn A.B."/>
            <person name="Sadowski N."/>
            <person name="Timp W."/>
            <person name="Ptitsyn A."/>
            <person name="Khanna P."/>
            <person name="Romanova D.Y."/>
            <person name="Williams P."/>
            <person name="Greenwood S.J."/>
            <person name="Moroz L.L."/>
            <person name="Walt D.R."/>
            <person name="Bodnar A.G."/>
        </authorList>
    </citation>
    <scope>NUCLEOTIDE SEQUENCE</scope>
    <source>
        <strain evidence="1">GMGI-L3</strain>
    </source>
</reference>
<dbReference type="Proteomes" id="UP000747542">
    <property type="component" value="Unassembled WGS sequence"/>
</dbReference>
<feature type="non-terminal residue" evidence="1">
    <location>
        <position position="538"/>
    </location>
</feature>
<name>A0A8J5J7T3_HOMAM</name>
<comment type="caution">
    <text evidence="1">The sequence shown here is derived from an EMBL/GenBank/DDBJ whole genome shotgun (WGS) entry which is preliminary data.</text>
</comment>
<protein>
    <submittedName>
        <fullName evidence="1">Uncharacterized protein</fullName>
    </submittedName>
</protein>
<accession>A0A8J5J7T3</accession>